<dbReference type="GeneID" id="26010916"/>
<dbReference type="PANTHER" id="PTHR43384:SF10">
    <property type="entry name" value="ATPASE INVOLVED IN CHROMOSOME PARTITIONING, PARA_MIND FAMILY"/>
    <property type="match status" value="1"/>
</dbReference>
<dbReference type="GO" id="GO:0005524">
    <property type="term" value="F:ATP binding"/>
    <property type="evidence" value="ECO:0007669"/>
    <property type="project" value="TreeGrafter"/>
</dbReference>
<dbReference type="GO" id="GO:0005829">
    <property type="term" value="C:cytosol"/>
    <property type="evidence" value="ECO:0007669"/>
    <property type="project" value="TreeGrafter"/>
</dbReference>
<dbReference type="STRING" id="1604004.HLASA_1578"/>
<dbReference type="PANTHER" id="PTHR43384">
    <property type="entry name" value="SEPTUM SITE-DETERMINING PROTEIN MIND HOMOLOG, CHLOROPLASTIC-RELATED"/>
    <property type="match status" value="1"/>
</dbReference>
<evidence type="ECO:0000313" key="3">
    <source>
        <dbReference type="EMBL" id="ALG82463.1"/>
    </source>
</evidence>
<dbReference type="SUPFAM" id="SSF52540">
    <property type="entry name" value="P-loop containing nucleoside triphosphate hydrolases"/>
    <property type="match status" value="1"/>
</dbReference>
<dbReference type="Proteomes" id="UP000069906">
    <property type="component" value="Chromosome"/>
</dbReference>
<reference evidence="3 4" key="3">
    <citation type="journal article" date="2016" name="Stand. Genomic Sci.">
        <title>Complete genome sequence of 'Halanaeroarchaeum sulfurireducens' M27-SA2, a sulfur-reducing and acetate-oxidizing haloarchaeon from the deep-sea hypersaline anoxic lake Medee.</title>
        <authorList>
            <person name="Messina E."/>
            <person name="Sorokin D.Y."/>
            <person name="Kublanov I.V."/>
            <person name="Toshchakov S."/>
            <person name="Lopatina A."/>
            <person name="Arcadi E."/>
            <person name="Smedile F."/>
            <person name="La Spada G."/>
            <person name="La Cono V."/>
            <person name="Yakimov M.M."/>
        </authorList>
    </citation>
    <scope>NUCLEOTIDE SEQUENCE [LARGE SCALE GENOMIC DNA]</scope>
    <source>
        <strain evidence="3 4">M27-SA2</strain>
    </source>
</reference>
<dbReference type="PATRIC" id="fig|1604004.4.peg.1664"/>
<reference evidence="2 5" key="1">
    <citation type="journal article" date="2015" name="ISME J.">
        <title>Elemental sulfur and acetate can support life of a novel strictly anaerobic haloarchaeon.</title>
        <authorList>
            <person name="Sorokin D.Y."/>
            <person name="Kublanov I.V."/>
            <person name="Gavrilov S.N."/>
            <person name="Rojo D."/>
            <person name="Roman P."/>
            <person name="Golyshin P.N."/>
            <person name="Slepak V.Z."/>
            <person name="Smedile F."/>
            <person name="Ferrer M."/>
            <person name="Messina E."/>
            <person name="La Cono V."/>
            <person name="Yakimov M.M."/>
        </authorList>
    </citation>
    <scope>NUCLEOTIDE SEQUENCE [LARGE SCALE GENOMIC DNA]</scope>
    <source>
        <strain evidence="2 5">HSR2</strain>
    </source>
</reference>
<dbReference type="Proteomes" id="UP000060390">
    <property type="component" value="Chromosome"/>
</dbReference>
<dbReference type="KEGG" id="hsu:HLASF_1591"/>
<proteinExistence type="predicted"/>
<accession>A0A0F7PEP2</accession>
<dbReference type="GO" id="GO:0051782">
    <property type="term" value="P:negative regulation of cell division"/>
    <property type="evidence" value="ECO:0007669"/>
    <property type="project" value="TreeGrafter"/>
</dbReference>
<dbReference type="Pfam" id="PF01656">
    <property type="entry name" value="CbiA"/>
    <property type="match status" value="1"/>
</dbReference>
<evidence type="ECO:0000259" key="1">
    <source>
        <dbReference type="Pfam" id="PF01656"/>
    </source>
</evidence>
<dbReference type="GO" id="GO:0016887">
    <property type="term" value="F:ATP hydrolysis activity"/>
    <property type="evidence" value="ECO:0007669"/>
    <property type="project" value="TreeGrafter"/>
</dbReference>
<dbReference type="AlphaFoldDB" id="A0A0F7PEP2"/>
<gene>
    <name evidence="3" type="ORF">HLASA_1578</name>
    <name evidence="2" type="ORF">HLASF_1591</name>
</gene>
<dbReference type="OrthoDB" id="238619at2157"/>
<feature type="domain" description="CobQ/CobB/MinD/ParA nucleotide binding" evidence="1">
    <location>
        <begin position="2"/>
        <end position="161"/>
    </location>
</feature>
<protein>
    <submittedName>
        <fullName evidence="2">Cobyrinic acid ac-diamide synthase</fullName>
    </submittedName>
</protein>
<evidence type="ECO:0000313" key="5">
    <source>
        <dbReference type="Proteomes" id="UP000069906"/>
    </source>
</evidence>
<evidence type="ECO:0000313" key="2">
    <source>
        <dbReference type="EMBL" id="AKH98069.1"/>
    </source>
</evidence>
<dbReference type="GO" id="GO:0009898">
    <property type="term" value="C:cytoplasmic side of plasma membrane"/>
    <property type="evidence" value="ECO:0007669"/>
    <property type="project" value="TreeGrafter"/>
</dbReference>
<dbReference type="KEGG" id="hsf:HLASA_1578"/>
<dbReference type="InterPro" id="IPR002586">
    <property type="entry name" value="CobQ/CobB/MinD/ParA_Nub-bd_dom"/>
</dbReference>
<evidence type="ECO:0000313" key="4">
    <source>
        <dbReference type="Proteomes" id="UP000060390"/>
    </source>
</evidence>
<dbReference type="EMBL" id="CP008874">
    <property type="protein sequence ID" value="AKH98069.1"/>
    <property type="molecule type" value="Genomic_DNA"/>
</dbReference>
<dbReference type="InterPro" id="IPR050625">
    <property type="entry name" value="ParA/MinD_ATPase"/>
</dbReference>
<dbReference type="Gene3D" id="3.40.50.300">
    <property type="entry name" value="P-loop containing nucleotide triphosphate hydrolases"/>
    <property type="match status" value="1"/>
</dbReference>
<sequence length="201" mass="20637">MLAIAGGKGGVGKTTTALGIAVALAARRRDPIVVDADADMPNLHLIADVDDGGIDALADGAPIEEATAVSGRFDGIRVVGSRPGAPIERALRSLVTDRPVVIDAPAGGSRDALLPLRVADHAVVVTTPDPEAVQDAKKTDRMARTVDTEVVAYVVNRSSSVTDELQTFAGEVAVIPVPATATPPFEARDAYAGVISAWVNA</sequence>
<dbReference type="HOGENOM" id="CLU_084122_0_0_2"/>
<reference evidence="4" key="2">
    <citation type="submission" date="2015-05" db="EMBL/GenBank/DDBJ databases">
        <title>Complete genome sequence of Halanaeroarchaeum sulfurireducens type strain M27-SA2, a sulfate-reducer haloarchaeon from marine anoxic lake Medee.</title>
        <authorList>
            <person name="Messina E."/>
            <person name="Kublanov I.V."/>
            <person name="Toshchakov S."/>
            <person name="Arcadi E."/>
            <person name="La Spada G."/>
            <person name="La Cono V."/>
            <person name="Yakimov M.M."/>
        </authorList>
    </citation>
    <scope>NUCLEOTIDE SEQUENCE [LARGE SCALE GENOMIC DNA]</scope>
    <source>
        <strain evidence="4">M27-SA2</strain>
    </source>
</reference>
<organism evidence="2 5">
    <name type="scientific">Halanaeroarchaeum sulfurireducens</name>
    <dbReference type="NCBI Taxonomy" id="1604004"/>
    <lineage>
        <taxon>Archaea</taxon>
        <taxon>Methanobacteriati</taxon>
        <taxon>Methanobacteriota</taxon>
        <taxon>Stenosarchaea group</taxon>
        <taxon>Halobacteria</taxon>
        <taxon>Halobacteriales</taxon>
        <taxon>Halobacteriaceae</taxon>
        <taxon>Halanaeroarchaeum</taxon>
    </lineage>
</organism>
<keyword evidence="5" id="KW-1185">Reference proteome</keyword>
<dbReference type="EMBL" id="CP011564">
    <property type="protein sequence ID" value="ALG82463.1"/>
    <property type="molecule type" value="Genomic_DNA"/>
</dbReference>
<dbReference type="InterPro" id="IPR027417">
    <property type="entry name" value="P-loop_NTPase"/>
</dbReference>
<dbReference type="RefSeq" id="WP_050048759.1">
    <property type="nucleotide sequence ID" value="NZ_CP008874.1"/>
</dbReference>
<name>A0A0F7PEP2_9EURY</name>